<accession>A0A5A5TDA2</accession>
<comment type="caution">
    <text evidence="4">The sequence shown here is derived from an EMBL/GenBank/DDBJ whole genome shotgun (WGS) entry which is preliminary data.</text>
</comment>
<dbReference type="EMBL" id="BIXY01000044">
    <property type="protein sequence ID" value="GCF09511.1"/>
    <property type="molecule type" value="Genomic_DNA"/>
</dbReference>
<keyword evidence="5" id="KW-1185">Reference proteome</keyword>
<organism evidence="4 5">
    <name type="scientific">Dictyobacter arantiisoli</name>
    <dbReference type="NCBI Taxonomy" id="2014874"/>
    <lineage>
        <taxon>Bacteria</taxon>
        <taxon>Bacillati</taxon>
        <taxon>Chloroflexota</taxon>
        <taxon>Ktedonobacteria</taxon>
        <taxon>Ktedonobacterales</taxon>
        <taxon>Dictyobacteraceae</taxon>
        <taxon>Dictyobacter</taxon>
    </lineage>
</organism>
<dbReference type="Gene3D" id="3.40.50.150">
    <property type="entry name" value="Vaccinia Virus protein VP39"/>
    <property type="match status" value="1"/>
</dbReference>
<dbReference type="AlphaFoldDB" id="A0A5A5TDA2"/>
<dbReference type="InterPro" id="IPR051128">
    <property type="entry name" value="EgtD_Methyltrsf_superfamily"/>
</dbReference>
<dbReference type="NCBIfam" id="TIGR03438">
    <property type="entry name" value="egtD_ergothio"/>
    <property type="match status" value="1"/>
</dbReference>
<dbReference type="InterPro" id="IPR019257">
    <property type="entry name" value="MeTrfase_dom"/>
</dbReference>
<keyword evidence="1 4" id="KW-0489">Methyltransferase</keyword>
<dbReference type="PANTHER" id="PTHR43397:SF1">
    <property type="entry name" value="ERGOTHIONEINE BIOSYNTHESIS PROTEIN 1"/>
    <property type="match status" value="1"/>
</dbReference>
<dbReference type="InterPro" id="IPR017804">
    <property type="entry name" value="MeTrfase_EgtD-like"/>
</dbReference>
<dbReference type="InterPro" id="IPR029063">
    <property type="entry name" value="SAM-dependent_MTases_sf"/>
</dbReference>
<evidence type="ECO:0000256" key="2">
    <source>
        <dbReference type="ARBA" id="ARBA00022679"/>
    </source>
</evidence>
<reference evidence="4 5" key="1">
    <citation type="submission" date="2019-01" db="EMBL/GenBank/DDBJ databases">
        <title>Draft genome sequence of Dictyobacter sp. Uno17.</title>
        <authorList>
            <person name="Wang C.M."/>
            <person name="Zheng Y."/>
            <person name="Sakai Y."/>
            <person name="Abe K."/>
            <person name="Yokota A."/>
            <person name="Yabe S."/>
        </authorList>
    </citation>
    <scope>NUCLEOTIDE SEQUENCE [LARGE SCALE GENOMIC DNA]</scope>
    <source>
        <strain evidence="4 5">Uno17</strain>
    </source>
</reference>
<sequence length="309" mass="35237">MEILQGLRKPYKELPSKYFYDEVGSQLFDRITEVDDYYLTRTESLILQQQIEAIAAALGPQCMLIEYGSGSSIKTRQLLDHLVDPIAYVPIDISREHLLQASLTLAHAYPTLEILPICADYTSAFALPQPSRPGKRKVAYYPGSTIGNFDSEPAKRFLSQIAQTCGKGGGLLIGVDLKKDFAILHKAYNDCDGVTAQFNLHLLERLNEELASNFQLDQFGHYAFYNPGQGRIEMHLVSLQKQEVQFGDETITFDNFESIWTESSYKYTLDEFRQLANSTGFQVEHVWLDPQQLFSIQYLSELIRKRGRR</sequence>
<evidence type="ECO:0000313" key="5">
    <source>
        <dbReference type="Proteomes" id="UP000322530"/>
    </source>
</evidence>
<gene>
    <name evidence="4" type="ORF">KDI_30750</name>
</gene>
<keyword evidence="2 4" id="KW-0808">Transferase</keyword>
<name>A0A5A5TDA2_9CHLR</name>
<dbReference type="Proteomes" id="UP000322530">
    <property type="component" value="Unassembled WGS sequence"/>
</dbReference>
<dbReference type="PIRSF" id="PIRSF018005">
    <property type="entry name" value="UCP018005"/>
    <property type="match status" value="1"/>
</dbReference>
<dbReference type="OrthoDB" id="5289726at2"/>
<dbReference type="Pfam" id="PF10017">
    <property type="entry name" value="Methyltransf_33"/>
    <property type="match status" value="1"/>
</dbReference>
<evidence type="ECO:0000256" key="1">
    <source>
        <dbReference type="ARBA" id="ARBA00022603"/>
    </source>
</evidence>
<dbReference type="GO" id="GO:0032259">
    <property type="term" value="P:methylation"/>
    <property type="evidence" value="ECO:0007669"/>
    <property type="project" value="UniProtKB-KW"/>
</dbReference>
<evidence type="ECO:0000313" key="4">
    <source>
        <dbReference type="EMBL" id="GCF09511.1"/>
    </source>
</evidence>
<dbReference type="GO" id="GO:0008168">
    <property type="term" value="F:methyltransferase activity"/>
    <property type="evidence" value="ECO:0007669"/>
    <property type="project" value="UniProtKB-KW"/>
</dbReference>
<dbReference type="SUPFAM" id="SSF53335">
    <property type="entry name" value="S-adenosyl-L-methionine-dependent methyltransferases"/>
    <property type="match status" value="1"/>
</dbReference>
<protein>
    <submittedName>
        <fullName evidence="4">Dimethylhistidine N-methyltransferase</fullName>
    </submittedName>
</protein>
<dbReference type="RefSeq" id="WP_149402449.1">
    <property type="nucleotide sequence ID" value="NZ_BIXY01000044.1"/>
</dbReference>
<dbReference type="InterPro" id="IPR035094">
    <property type="entry name" value="EgtD"/>
</dbReference>
<evidence type="ECO:0000259" key="3">
    <source>
        <dbReference type="Pfam" id="PF10017"/>
    </source>
</evidence>
<dbReference type="PANTHER" id="PTHR43397">
    <property type="entry name" value="ERGOTHIONEINE BIOSYNTHESIS PROTEIN 1"/>
    <property type="match status" value="1"/>
</dbReference>
<feature type="domain" description="Histidine-specific methyltransferase SAM-dependent" evidence="3">
    <location>
        <begin position="2"/>
        <end position="299"/>
    </location>
</feature>
<proteinExistence type="predicted"/>